<dbReference type="PANTHER" id="PTHR45630">
    <property type="entry name" value="CATION-TRANSPORTING ATPASE-RELATED"/>
    <property type="match status" value="1"/>
</dbReference>
<name>A0A8R1DKZ4_CAEJA</name>
<dbReference type="GO" id="GO:0046872">
    <property type="term" value="F:metal ion binding"/>
    <property type="evidence" value="ECO:0007669"/>
    <property type="project" value="UniProtKB-KW"/>
</dbReference>
<evidence type="ECO:0000256" key="9">
    <source>
        <dbReference type="ARBA" id="ARBA00022967"/>
    </source>
</evidence>
<dbReference type="InterPro" id="IPR006544">
    <property type="entry name" value="P-type_TPase_V"/>
</dbReference>
<evidence type="ECO:0000256" key="5">
    <source>
        <dbReference type="ARBA" id="ARBA00022723"/>
    </source>
</evidence>
<dbReference type="PANTHER" id="PTHR45630:SF8">
    <property type="entry name" value="CATION-TRANSPORTING ATPASE"/>
    <property type="match status" value="1"/>
</dbReference>
<dbReference type="GO" id="GO:0005524">
    <property type="term" value="F:ATP binding"/>
    <property type="evidence" value="ECO:0007669"/>
    <property type="project" value="UniProtKB-KW"/>
</dbReference>
<comment type="cofactor">
    <cofactor evidence="1">
        <name>a divalent metal cation</name>
        <dbReference type="ChEBI" id="CHEBI:60240"/>
    </cofactor>
</comment>
<dbReference type="InterPro" id="IPR023214">
    <property type="entry name" value="HAD_sf"/>
</dbReference>
<evidence type="ECO:0000256" key="11">
    <source>
        <dbReference type="ARBA" id="ARBA00023136"/>
    </source>
</evidence>
<evidence type="ECO:0000256" key="3">
    <source>
        <dbReference type="ARBA" id="ARBA00022553"/>
    </source>
</evidence>
<accession>A0A8R1DKZ4</accession>
<evidence type="ECO:0000256" key="7">
    <source>
        <dbReference type="ARBA" id="ARBA00022840"/>
    </source>
</evidence>
<evidence type="ECO:0000256" key="1">
    <source>
        <dbReference type="ARBA" id="ARBA00001968"/>
    </source>
</evidence>
<keyword evidence="15" id="KW-1185">Reference proteome</keyword>
<evidence type="ECO:0000313" key="14">
    <source>
        <dbReference type="EnsemblMetazoa" id="CJA04793b.1"/>
    </source>
</evidence>
<dbReference type="InterPro" id="IPR018303">
    <property type="entry name" value="ATPase_P-typ_P_site"/>
</dbReference>
<evidence type="ECO:0000256" key="10">
    <source>
        <dbReference type="ARBA" id="ARBA00022989"/>
    </source>
</evidence>
<evidence type="ECO:0000256" key="2">
    <source>
        <dbReference type="ARBA" id="ARBA00004141"/>
    </source>
</evidence>
<dbReference type="Gene3D" id="1.20.1110.10">
    <property type="entry name" value="Calcium-transporting ATPase, transmembrane domain"/>
    <property type="match status" value="1"/>
</dbReference>
<dbReference type="GO" id="GO:0006874">
    <property type="term" value="P:intracellular calcium ion homeostasis"/>
    <property type="evidence" value="ECO:0007669"/>
    <property type="project" value="TreeGrafter"/>
</dbReference>
<evidence type="ECO:0000259" key="13">
    <source>
        <dbReference type="Pfam" id="PF13359"/>
    </source>
</evidence>
<keyword evidence="6" id="KW-0547">Nucleotide-binding</keyword>
<organism evidence="14 15">
    <name type="scientific">Caenorhabditis japonica</name>
    <dbReference type="NCBI Taxonomy" id="281687"/>
    <lineage>
        <taxon>Eukaryota</taxon>
        <taxon>Metazoa</taxon>
        <taxon>Ecdysozoa</taxon>
        <taxon>Nematoda</taxon>
        <taxon>Chromadorea</taxon>
        <taxon>Rhabditida</taxon>
        <taxon>Rhabditina</taxon>
        <taxon>Rhabditomorpha</taxon>
        <taxon>Rhabditoidea</taxon>
        <taxon>Rhabditidae</taxon>
        <taxon>Peloderinae</taxon>
        <taxon>Caenorhabditis</taxon>
    </lineage>
</organism>
<sequence>MAGFETSQSPFLSLRSYTKDIMAIVLRTAYSTLKGQLVRSIMYPKPVDFRFTKDLFKFILFLACISGCGFIYTICVMIARGNTLRRIIVRSLDIITITVPPALPAAMSVGIINAQLRLKKKEIFCISPSTINTCGAINVVCFDKTGTLTEDGLDFHVVRPVQQGLENEEKANKIEFLDEMTELKSREGLPFGGDIVKAIATCHSLTSSTFSSLAKKKKLLKRRREKEEKLEKRRDFKRNSLNHFRRLCIEAKKDSSIMKSALGVTHEVFGEMSRAMSEARYNCKLASEEQVALFLIFTTSGTSYGKLALNIGISKSSVSTIIGRVARRVNKRFRQIRLPETPEKWREVEDSFVRRKLLRTLGALDGKHVRIRAPPSSGSLFHNYKYFYSFILLALVDGDGRFLYIDIGSPGSCNDATVYNSSQLKLTLDQSKNLPKPSYWNDDEVFPSFIVADGAFSLAQNLMKPFCRRNMSDEEFVFNTSLSAARVKSEHAFGLLSSRFRILRKELECQYKTSVNIVHALCQIHNALIPITAKTRTCEDLEEVDVVPYGTGAEQRDFLAYHLFNK</sequence>
<dbReference type="GO" id="GO:0015203">
    <property type="term" value="F:polyamine transmembrane transporter activity"/>
    <property type="evidence" value="ECO:0007669"/>
    <property type="project" value="TreeGrafter"/>
</dbReference>
<keyword evidence="3" id="KW-0597">Phosphoprotein</keyword>
<evidence type="ECO:0000313" key="15">
    <source>
        <dbReference type="Proteomes" id="UP000005237"/>
    </source>
</evidence>
<dbReference type="GO" id="GO:0016020">
    <property type="term" value="C:membrane"/>
    <property type="evidence" value="ECO:0007669"/>
    <property type="project" value="UniProtKB-SubCell"/>
</dbReference>
<evidence type="ECO:0000256" key="6">
    <source>
        <dbReference type="ARBA" id="ARBA00022741"/>
    </source>
</evidence>
<keyword evidence="4 12" id="KW-0812">Transmembrane</keyword>
<evidence type="ECO:0000256" key="12">
    <source>
        <dbReference type="SAM" id="Phobius"/>
    </source>
</evidence>
<proteinExistence type="predicted"/>
<reference evidence="15" key="1">
    <citation type="submission" date="2010-08" db="EMBL/GenBank/DDBJ databases">
        <authorList>
            <consortium name="Caenorhabditis japonica Sequencing Consortium"/>
            <person name="Wilson R.K."/>
        </authorList>
    </citation>
    <scope>NUCLEOTIDE SEQUENCE [LARGE SCALE GENOMIC DNA]</scope>
    <source>
        <strain evidence="15">DF5081</strain>
    </source>
</reference>
<feature type="domain" description="DDE Tnp4" evidence="13">
    <location>
        <begin position="364"/>
        <end position="526"/>
    </location>
</feature>
<dbReference type="NCBIfam" id="TIGR01494">
    <property type="entry name" value="ATPase_P-type"/>
    <property type="match status" value="1"/>
</dbReference>
<dbReference type="GO" id="GO:0019829">
    <property type="term" value="F:ATPase-coupled monoatomic cation transmembrane transporter activity"/>
    <property type="evidence" value="ECO:0007669"/>
    <property type="project" value="TreeGrafter"/>
</dbReference>
<comment type="subcellular location">
    <subcellularLocation>
        <location evidence="2">Membrane</location>
        <topology evidence="2">Multi-pass membrane protein</topology>
    </subcellularLocation>
</comment>
<feature type="transmembrane region" description="Helical" evidence="12">
    <location>
        <begin position="58"/>
        <end position="79"/>
    </location>
</feature>
<dbReference type="AlphaFoldDB" id="A0A8R1DKZ4"/>
<keyword evidence="9" id="KW-1278">Translocase</keyword>
<dbReference type="Gene3D" id="2.70.150.10">
    <property type="entry name" value="Calcium-transporting ATPase, cytoplasmic transduction domain A"/>
    <property type="match status" value="1"/>
</dbReference>
<keyword evidence="7" id="KW-0067">ATP-binding</keyword>
<protein>
    <submittedName>
        <fullName evidence="14">DDE Tnp4 domain-containing protein</fullName>
    </submittedName>
</protein>
<feature type="transmembrane region" description="Helical" evidence="12">
    <location>
        <begin position="91"/>
        <end position="112"/>
    </location>
</feature>
<dbReference type="Pfam" id="PF13359">
    <property type="entry name" value="DDE_Tnp_4"/>
    <property type="match status" value="1"/>
</dbReference>
<dbReference type="InterPro" id="IPR027806">
    <property type="entry name" value="HARBI1_dom"/>
</dbReference>
<keyword evidence="8" id="KW-0460">Magnesium</keyword>
<dbReference type="PROSITE" id="PS00154">
    <property type="entry name" value="ATPASE_E1_E2"/>
    <property type="match status" value="1"/>
</dbReference>
<dbReference type="FunFam" id="1.20.1110.10:FF:000034">
    <property type="entry name" value="Cation-transporting ATPase"/>
    <property type="match status" value="1"/>
</dbReference>
<dbReference type="EnsemblMetazoa" id="CJA04793b.1">
    <property type="protein sequence ID" value="CJA04793b.1"/>
    <property type="gene ID" value="WBGene00124000"/>
</dbReference>
<reference evidence="14" key="2">
    <citation type="submission" date="2022-06" db="UniProtKB">
        <authorList>
            <consortium name="EnsemblMetazoa"/>
        </authorList>
    </citation>
    <scope>IDENTIFICATION</scope>
    <source>
        <strain evidence="14">DF5081</strain>
    </source>
</reference>
<keyword evidence="11 12" id="KW-0472">Membrane</keyword>
<evidence type="ECO:0000256" key="4">
    <source>
        <dbReference type="ARBA" id="ARBA00022692"/>
    </source>
</evidence>
<dbReference type="Proteomes" id="UP000005237">
    <property type="component" value="Unassembled WGS sequence"/>
</dbReference>
<evidence type="ECO:0000256" key="8">
    <source>
        <dbReference type="ARBA" id="ARBA00022842"/>
    </source>
</evidence>
<dbReference type="Gene3D" id="3.40.50.1000">
    <property type="entry name" value="HAD superfamily/HAD-like"/>
    <property type="match status" value="1"/>
</dbReference>
<dbReference type="InterPro" id="IPR001757">
    <property type="entry name" value="P_typ_ATPase"/>
</dbReference>
<dbReference type="GO" id="GO:0016887">
    <property type="term" value="F:ATP hydrolysis activity"/>
    <property type="evidence" value="ECO:0007669"/>
    <property type="project" value="InterPro"/>
</dbReference>
<dbReference type="GO" id="GO:0140358">
    <property type="term" value="F:P-type transmembrane transporter activity"/>
    <property type="evidence" value="ECO:0007669"/>
    <property type="project" value="InterPro"/>
</dbReference>
<keyword evidence="5" id="KW-0479">Metal-binding</keyword>
<dbReference type="SUPFAM" id="SSF81665">
    <property type="entry name" value="Calcium ATPase, transmembrane domain M"/>
    <property type="match status" value="1"/>
</dbReference>
<keyword evidence="10 12" id="KW-1133">Transmembrane helix</keyword>
<dbReference type="InterPro" id="IPR023298">
    <property type="entry name" value="ATPase_P-typ_TM_dom_sf"/>
</dbReference>